<accession>A0A397SGF4</accession>
<proteinExistence type="predicted"/>
<organism evidence="2 3">
    <name type="scientific">Glomus cerebriforme</name>
    <dbReference type="NCBI Taxonomy" id="658196"/>
    <lineage>
        <taxon>Eukaryota</taxon>
        <taxon>Fungi</taxon>
        <taxon>Fungi incertae sedis</taxon>
        <taxon>Mucoromycota</taxon>
        <taxon>Glomeromycotina</taxon>
        <taxon>Glomeromycetes</taxon>
        <taxon>Glomerales</taxon>
        <taxon>Glomeraceae</taxon>
        <taxon>Glomus</taxon>
    </lineage>
</organism>
<dbReference type="EMBL" id="QKYT01000736">
    <property type="protein sequence ID" value="RIA81851.1"/>
    <property type="molecule type" value="Genomic_DNA"/>
</dbReference>
<keyword evidence="1" id="KW-0472">Membrane</keyword>
<feature type="transmembrane region" description="Helical" evidence="1">
    <location>
        <begin position="21"/>
        <end position="43"/>
    </location>
</feature>
<reference evidence="2 3" key="1">
    <citation type="submission" date="2018-06" db="EMBL/GenBank/DDBJ databases">
        <title>Comparative genomics reveals the genomic features of Rhizophagus irregularis, R. cerebriforme, R. diaphanum and Gigaspora rosea, and their symbiotic lifestyle signature.</title>
        <authorList>
            <person name="Morin E."/>
            <person name="San Clemente H."/>
            <person name="Chen E.C.H."/>
            <person name="De La Providencia I."/>
            <person name="Hainaut M."/>
            <person name="Kuo A."/>
            <person name="Kohler A."/>
            <person name="Murat C."/>
            <person name="Tang N."/>
            <person name="Roy S."/>
            <person name="Loubradou J."/>
            <person name="Henrissat B."/>
            <person name="Grigoriev I.V."/>
            <person name="Corradi N."/>
            <person name="Roux C."/>
            <person name="Martin F.M."/>
        </authorList>
    </citation>
    <scope>NUCLEOTIDE SEQUENCE [LARGE SCALE GENOMIC DNA]</scope>
    <source>
        <strain evidence="2 3">DAOM 227022</strain>
    </source>
</reference>
<keyword evidence="3" id="KW-1185">Reference proteome</keyword>
<comment type="caution">
    <text evidence="2">The sequence shown here is derived from an EMBL/GenBank/DDBJ whole genome shotgun (WGS) entry which is preliminary data.</text>
</comment>
<sequence length="56" mass="6899">MYRTNMYRNRNCDNYKTCYNWMIYFVLVTLKWLVITFQCHISLTSYSSAFALHIPY</sequence>
<name>A0A397SGF4_9GLOM</name>
<evidence type="ECO:0000256" key="1">
    <source>
        <dbReference type="SAM" id="Phobius"/>
    </source>
</evidence>
<keyword evidence="1" id="KW-1133">Transmembrane helix</keyword>
<evidence type="ECO:0000313" key="3">
    <source>
        <dbReference type="Proteomes" id="UP000265703"/>
    </source>
</evidence>
<dbReference type="Proteomes" id="UP000265703">
    <property type="component" value="Unassembled WGS sequence"/>
</dbReference>
<keyword evidence="1" id="KW-0812">Transmembrane</keyword>
<evidence type="ECO:0000313" key="2">
    <source>
        <dbReference type="EMBL" id="RIA81851.1"/>
    </source>
</evidence>
<protein>
    <submittedName>
        <fullName evidence="2">Uncharacterized protein</fullName>
    </submittedName>
</protein>
<dbReference type="AlphaFoldDB" id="A0A397SGF4"/>
<gene>
    <name evidence="2" type="ORF">C1645_789462</name>
</gene>